<dbReference type="PANTHER" id="PTHR43423:SF1">
    <property type="entry name" value="ABC TRANSPORTER I FAMILY MEMBER 17"/>
    <property type="match status" value="1"/>
</dbReference>
<evidence type="ECO:0000256" key="4">
    <source>
        <dbReference type="SAM" id="MobiDB-lite"/>
    </source>
</evidence>
<dbReference type="SMART" id="SM00382">
    <property type="entry name" value="AAA"/>
    <property type="match status" value="1"/>
</dbReference>
<evidence type="ECO:0000256" key="2">
    <source>
        <dbReference type="ARBA" id="ARBA00022741"/>
    </source>
</evidence>
<evidence type="ECO:0000313" key="7">
    <source>
        <dbReference type="EMBL" id="TKD05334.1"/>
    </source>
</evidence>
<dbReference type="GO" id="GO:0016887">
    <property type="term" value="F:ATP hydrolysis activity"/>
    <property type="evidence" value="ECO:0007669"/>
    <property type="project" value="InterPro"/>
</dbReference>
<evidence type="ECO:0000256" key="3">
    <source>
        <dbReference type="ARBA" id="ARBA00022840"/>
    </source>
</evidence>
<dbReference type="SUPFAM" id="SSF52540">
    <property type="entry name" value="P-loop containing nucleoside triphosphate hydrolases"/>
    <property type="match status" value="1"/>
</dbReference>
<evidence type="ECO:0000259" key="5">
    <source>
        <dbReference type="PROSITE" id="PS50893"/>
    </source>
</evidence>
<feature type="region of interest" description="Disordered" evidence="4">
    <location>
        <begin position="106"/>
        <end position="154"/>
    </location>
</feature>
<dbReference type="Gene3D" id="3.40.50.300">
    <property type="entry name" value="P-loop containing nucleotide triphosphate hydrolases"/>
    <property type="match status" value="1"/>
</dbReference>
<dbReference type="EMBL" id="SSMQ01000023">
    <property type="protein sequence ID" value="TKD04982.1"/>
    <property type="molecule type" value="Genomic_DNA"/>
</dbReference>
<keyword evidence="1" id="KW-0813">Transport</keyword>
<reference evidence="7 8" key="1">
    <citation type="submission" date="2019-04" db="EMBL/GenBank/DDBJ databases">
        <authorList>
            <person name="Li Y."/>
            <person name="Wang J."/>
        </authorList>
    </citation>
    <scope>NUCLEOTIDE SEQUENCE [LARGE SCALE GENOMIC DNA]</scope>
    <source>
        <strain evidence="7 8">DSM 14668</strain>
    </source>
</reference>
<comment type="caution">
    <text evidence="7">The sequence shown here is derived from an EMBL/GenBank/DDBJ whole genome shotgun (WGS) entry which is preliminary data.</text>
</comment>
<proteinExistence type="predicted"/>
<organism evidence="7 8">
    <name type="scientific">Polyangium fumosum</name>
    <dbReference type="NCBI Taxonomy" id="889272"/>
    <lineage>
        <taxon>Bacteria</taxon>
        <taxon>Pseudomonadati</taxon>
        <taxon>Myxococcota</taxon>
        <taxon>Polyangia</taxon>
        <taxon>Polyangiales</taxon>
        <taxon>Polyangiaceae</taxon>
        <taxon>Polyangium</taxon>
    </lineage>
</organism>
<dbReference type="Proteomes" id="UP000309215">
    <property type="component" value="Unassembled WGS sequence"/>
</dbReference>
<dbReference type="InterPro" id="IPR017871">
    <property type="entry name" value="ABC_transporter-like_CS"/>
</dbReference>
<evidence type="ECO:0000313" key="8">
    <source>
        <dbReference type="Proteomes" id="UP000309215"/>
    </source>
</evidence>
<dbReference type="GO" id="GO:0005524">
    <property type="term" value="F:ATP binding"/>
    <property type="evidence" value="ECO:0007669"/>
    <property type="project" value="UniProtKB-KW"/>
</dbReference>
<protein>
    <submittedName>
        <fullName evidence="7">ABC transporter ATP-binding protein</fullName>
    </submittedName>
</protein>
<dbReference type="InterPro" id="IPR027417">
    <property type="entry name" value="P-loop_NTPase"/>
</dbReference>
<keyword evidence="2" id="KW-0547">Nucleotide-binding</keyword>
<dbReference type="OrthoDB" id="9809450at2"/>
<sequence length="369" mass="39416">MPSRRQRPRGCNPPSRNDASTGKRNKTRRERADPQVRRSGQIGRNVVSPKFPHIACLQTSLRAVNVGPRIGKSSDCTASTRPIFVRRLVPPSPVVVRRWQRFLPRAASSNSTARQTGELRAGRPRLPGASQGRTSGACPSPKLDEQTGRPMPSALEARDIRVIREGRTLVDGASLVVSYGEKVAIAGPSGSGKSTFLRAMATLIPIDSGHVLLDGVDAIALPPTRFRTRIAYLPQAPPMLPGTVADNVAAGPALRGETLAPERQIELLRAVGLDEAFLTRGANELSGGERQRVALARALANEPKVLLLDEPTAALDPETALQVIELVRSMATAGRGVVMVTHIAAHAEALSGRRYVFQAGKLVAVAEGP</sequence>
<dbReference type="PROSITE" id="PS50893">
    <property type="entry name" value="ABC_TRANSPORTER_2"/>
    <property type="match status" value="1"/>
</dbReference>
<dbReference type="AlphaFoldDB" id="A0A4U1JBN9"/>
<dbReference type="Pfam" id="PF00005">
    <property type="entry name" value="ABC_tran"/>
    <property type="match status" value="1"/>
</dbReference>
<accession>A0A4U1JBN9</accession>
<evidence type="ECO:0000256" key="1">
    <source>
        <dbReference type="ARBA" id="ARBA00022448"/>
    </source>
</evidence>
<gene>
    <name evidence="7" type="ORF">E8A74_21290</name>
    <name evidence="6" type="ORF">E8A74_22200</name>
</gene>
<keyword evidence="8" id="KW-1185">Reference proteome</keyword>
<dbReference type="InterPro" id="IPR003593">
    <property type="entry name" value="AAA+_ATPase"/>
</dbReference>
<dbReference type="PROSITE" id="PS00211">
    <property type="entry name" value="ABC_TRANSPORTER_1"/>
    <property type="match status" value="1"/>
</dbReference>
<keyword evidence="3 7" id="KW-0067">ATP-binding</keyword>
<dbReference type="InterPro" id="IPR003439">
    <property type="entry name" value="ABC_transporter-like_ATP-bd"/>
</dbReference>
<evidence type="ECO:0000313" key="6">
    <source>
        <dbReference type="EMBL" id="TKD04982.1"/>
    </source>
</evidence>
<dbReference type="EMBL" id="SSMQ01000021">
    <property type="protein sequence ID" value="TKD05334.1"/>
    <property type="molecule type" value="Genomic_DNA"/>
</dbReference>
<dbReference type="PANTHER" id="PTHR43423">
    <property type="entry name" value="ABC TRANSPORTER I FAMILY MEMBER 17"/>
    <property type="match status" value="1"/>
</dbReference>
<feature type="region of interest" description="Disordered" evidence="4">
    <location>
        <begin position="1"/>
        <end position="45"/>
    </location>
</feature>
<feature type="domain" description="ABC transporter" evidence="5">
    <location>
        <begin position="155"/>
        <end position="368"/>
    </location>
</feature>
<name>A0A4U1JBN9_9BACT</name>